<proteinExistence type="predicted"/>
<dbReference type="EMBL" id="JARYZI010000007">
    <property type="protein sequence ID" value="MDH8678807.1"/>
    <property type="molecule type" value="Genomic_DNA"/>
</dbReference>
<evidence type="ECO:0000256" key="3">
    <source>
        <dbReference type="ARBA" id="ARBA00023098"/>
    </source>
</evidence>
<keyword evidence="1" id="KW-0378">Hydrolase</keyword>
<evidence type="ECO:0000256" key="4">
    <source>
        <dbReference type="SAM" id="Phobius"/>
    </source>
</evidence>
<protein>
    <submittedName>
        <fullName evidence="5">Uncharacterized protein</fullName>
    </submittedName>
</protein>
<comment type="caution">
    <text evidence="5">The sequence shown here is derived from an EMBL/GenBank/DDBJ whole genome shotgun (WGS) entry which is preliminary data.</text>
</comment>
<keyword evidence="4" id="KW-1133">Transmembrane helix</keyword>
<evidence type="ECO:0000256" key="2">
    <source>
        <dbReference type="ARBA" id="ARBA00022963"/>
    </source>
</evidence>
<feature type="transmembrane region" description="Helical" evidence="4">
    <location>
        <begin position="53"/>
        <end position="73"/>
    </location>
</feature>
<evidence type="ECO:0000313" key="6">
    <source>
        <dbReference type="Proteomes" id="UP001158045"/>
    </source>
</evidence>
<keyword evidence="2" id="KW-0442">Lipid degradation</keyword>
<dbReference type="Gene3D" id="3.40.50.1820">
    <property type="entry name" value="alpha/beta hydrolase"/>
    <property type="match status" value="1"/>
</dbReference>
<name>A0ABT6NEI3_9FIRM</name>
<accession>A0ABT6NEI3</accession>
<reference evidence="5 6" key="1">
    <citation type="submission" date="2023-04" db="EMBL/GenBank/DDBJ databases">
        <title>Fusibacter bizertensis strain WBS, isolated from littoral bottom sediments of the Arctic seas - biochemical and genomic analysis.</title>
        <authorList>
            <person name="Brioukhanov A.L."/>
        </authorList>
    </citation>
    <scope>NUCLEOTIDE SEQUENCE [LARGE SCALE GENOMIC DNA]</scope>
    <source>
        <strain evidence="5 6">WBS</strain>
    </source>
</reference>
<gene>
    <name evidence="5" type="ORF">QE109_11645</name>
</gene>
<dbReference type="Proteomes" id="UP001158045">
    <property type="component" value="Unassembled WGS sequence"/>
</dbReference>
<dbReference type="SUPFAM" id="SSF53474">
    <property type="entry name" value="alpha/beta-Hydrolases"/>
    <property type="match status" value="1"/>
</dbReference>
<dbReference type="Pfam" id="PF03403">
    <property type="entry name" value="PAF-AH_p_II"/>
    <property type="match status" value="1"/>
</dbReference>
<sequence>MSWIEIILFLASIIYLIATVFAKERQNSIVMLLSLAGFGFFVGHLLFDVPNWQLYPLYFFIAMNTTVTFITLLMKKNGRVPNDNKKKMVIIGTITIVISGILMAIFPVYDIPKPDGAFSVGTITFELTDPVRIEKYGEEAKTSDTLRRIRVQAWYPSDDVKGHRQEVWLQDGVLLSRSLAKEMKMPFFVLDHTKDILSNAYIEAPISQFKDSYPVIILSHGWTGFRNLHNDFAELLASHGFIVLGINHTYGAQMTVFADGFAAELDRGALPNRDVTPDFSNYANQLVLTYAGDVKLVLDTLDVLNDGQYSNILKNALDVTEVGLMGHSTGAGADVAVALSDSRIKALFCMDAWVEPLGAEVLSLGLSVPSVFLRSEQWKGGINDDYLMPLVKASNDARLFQINGTTHLDFTMSTMFSSLTGIVGFTGKLDREISANIQHDFVLDFFKDTLEHAATDPLSKLLERYTDVWEDKTKN</sequence>
<feature type="transmembrane region" description="Helical" evidence="4">
    <location>
        <begin position="6"/>
        <end position="22"/>
    </location>
</feature>
<keyword evidence="3" id="KW-0443">Lipid metabolism</keyword>
<evidence type="ECO:0000256" key="1">
    <source>
        <dbReference type="ARBA" id="ARBA00022801"/>
    </source>
</evidence>
<organism evidence="5 6">
    <name type="scientific">Fusibacter bizertensis</name>
    <dbReference type="NCBI Taxonomy" id="1488331"/>
    <lineage>
        <taxon>Bacteria</taxon>
        <taxon>Bacillati</taxon>
        <taxon>Bacillota</taxon>
        <taxon>Clostridia</taxon>
        <taxon>Eubacteriales</taxon>
        <taxon>Eubacteriales Family XII. Incertae Sedis</taxon>
        <taxon>Fusibacter</taxon>
    </lineage>
</organism>
<feature type="transmembrane region" description="Helical" evidence="4">
    <location>
        <begin position="89"/>
        <end position="109"/>
    </location>
</feature>
<evidence type="ECO:0000313" key="5">
    <source>
        <dbReference type="EMBL" id="MDH8678807.1"/>
    </source>
</evidence>
<keyword evidence="6" id="KW-1185">Reference proteome</keyword>
<dbReference type="InterPro" id="IPR029058">
    <property type="entry name" value="AB_hydrolase_fold"/>
</dbReference>
<keyword evidence="4" id="KW-0472">Membrane</keyword>
<dbReference type="RefSeq" id="WP_281094697.1">
    <property type="nucleotide sequence ID" value="NZ_JARYZI010000007.1"/>
</dbReference>
<feature type="transmembrane region" description="Helical" evidence="4">
    <location>
        <begin position="29"/>
        <end position="47"/>
    </location>
</feature>
<dbReference type="PANTHER" id="PTHR10272:SF0">
    <property type="entry name" value="PLATELET-ACTIVATING FACTOR ACETYLHYDROLASE"/>
    <property type="match status" value="1"/>
</dbReference>
<dbReference type="PANTHER" id="PTHR10272">
    <property type="entry name" value="PLATELET-ACTIVATING FACTOR ACETYLHYDROLASE"/>
    <property type="match status" value="1"/>
</dbReference>
<keyword evidence="4" id="KW-0812">Transmembrane</keyword>